<feature type="domain" description="Glycosyltransferase 2-like" evidence="11">
    <location>
        <begin position="14"/>
        <end position="177"/>
    </location>
</feature>
<evidence type="ECO:0000256" key="7">
    <source>
        <dbReference type="ARBA" id="ARBA00037904"/>
    </source>
</evidence>
<evidence type="ECO:0000256" key="3">
    <source>
        <dbReference type="ARBA" id="ARBA00022676"/>
    </source>
</evidence>
<evidence type="ECO:0000256" key="1">
    <source>
        <dbReference type="ARBA" id="ARBA00004236"/>
    </source>
</evidence>
<dbReference type="PANTHER" id="PTHR43646:SF2">
    <property type="entry name" value="GLYCOSYLTRANSFERASE 2-LIKE DOMAIN-CONTAINING PROTEIN"/>
    <property type="match status" value="1"/>
</dbReference>
<dbReference type="GO" id="GO:0005886">
    <property type="term" value="C:plasma membrane"/>
    <property type="evidence" value="ECO:0007669"/>
    <property type="project" value="UniProtKB-SubCell"/>
</dbReference>
<dbReference type="InterPro" id="IPR029044">
    <property type="entry name" value="Nucleotide-diphossugar_trans"/>
</dbReference>
<evidence type="ECO:0000259" key="11">
    <source>
        <dbReference type="Pfam" id="PF00535"/>
    </source>
</evidence>
<evidence type="ECO:0000256" key="6">
    <source>
        <dbReference type="ARBA" id="ARBA00037281"/>
    </source>
</evidence>
<dbReference type="SUPFAM" id="SSF53448">
    <property type="entry name" value="Nucleotide-diphospho-sugar transferases"/>
    <property type="match status" value="1"/>
</dbReference>
<evidence type="ECO:0000256" key="10">
    <source>
        <dbReference type="SAM" id="Phobius"/>
    </source>
</evidence>
<evidence type="ECO:0000313" key="12">
    <source>
        <dbReference type="EMBL" id="MBJ8337819.1"/>
    </source>
</evidence>
<dbReference type="Proteomes" id="UP000655868">
    <property type="component" value="Unassembled WGS sequence"/>
</dbReference>
<keyword evidence="10" id="KW-1133">Transmembrane helix</keyword>
<dbReference type="EMBL" id="JAEMNV010000001">
    <property type="protein sequence ID" value="MBJ8337819.1"/>
    <property type="molecule type" value="Genomic_DNA"/>
</dbReference>
<reference evidence="12" key="1">
    <citation type="submission" date="2020-12" db="EMBL/GenBank/DDBJ databases">
        <title>Antrihabitans popcorni sp. nov. and Antrihabitans auranticaus sp. nov., isolated from a larva cave.</title>
        <authorList>
            <person name="Lee S.D."/>
            <person name="Kim I.S."/>
        </authorList>
    </citation>
    <scope>NUCLEOTIDE SEQUENCE</scope>
    <source>
        <strain evidence="12">YC3-6</strain>
    </source>
</reference>
<sequence length="294" mass="32503">MTEEGIDVDTKCLSIVVPTYNEEDIIGECLERLTAQLEHIAEIVVVDNNSTDDTNSIVETFASRFAEVKMISEREQGLVFARNAGLDAATGPLIARIDSDTLVPPHWAKSIVEFFAGDTAGKWAAACGRGEAYGLPYGDRLGNFKRRYLGSNTNSAVREVPVLYGSNMILRRDVWHKIRDAVSMRRDIFEDVDTGLCVGESGGSIAFLPNITVGVSPRRMETRMSAFVVYMSFLPRTLLLHRRFGYAALATFVYLPALTVLHAGRLAVIRGYDPKSGSFSARNYRLATVDRINP</sequence>
<comment type="subcellular location">
    <subcellularLocation>
        <location evidence="1">Cell membrane</location>
    </subcellularLocation>
</comment>
<keyword evidence="2" id="KW-1003">Cell membrane</keyword>
<evidence type="ECO:0000313" key="13">
    <source>
        <dbReference type="Proteomes" id="UP000655868"/>
    </source>
</evidence>
<organism evidence="12 13">
    <name type="scientific">Antrihabitans stalagmiti</name>
    <dbReference type="NCBI Taxonomy" id="2799499"/>
    <lineage>
        <taxon>Bacteria</taxon>
        <taxon>Bacillati</taxon>
        <taxon>Actinomycetota</taxon>
        <taxon>Actinomycetes</taxon>
        <taxon>Mycobacteriales</taxon>
        <taxon>Nocardiaceae</taxon>
        <taxon>Antrihabitans</taxon>
    </lineage>
</organism>
<evidence type="ECO:0000256" key="5">
    <source>
        <dbReference type="ARBA" id="ARBA00023136"/>
    </source>
</evidence>
<comment type="caution">
    <text evidence="12">The sequence shown here is derived from an EMBL/GenBank/DDBJ whole genome shotgun (WGS) entry which is preliminary data.</text>
</comment>
<dbReference type="CDD" id="cd00761">
    <property type="entry name" value="Glyco_tranf_GTA_type"/>
    <property type="match status" value="1"/>
</dbReference>
<evidence type="ECO:0000256" key="9">
    <source>
        <dbReference type="ARBA" id="ARBA00040345"/>
    </source>
</evidence>
<evidence type="ECO:0000256" key="8">
    <source>
        <dbReference type="ARBA" id="ARBA00038120"/>
    </source>
</evidence>
<gene>
    <name evidence="12" type="ORF">JGU71_02875</name>
</gene>
<keyword evidence="5 10" id="KW-0472">Membrane</keyword>
<protein>
    <recommendedName>
        <fullName evidence="9">4,4'-diaponeurosporenoate glycosyltransferase</fullName>
    </recommendedName>
</protein>
<dbReference type="InterPro" id="IPR001173">
    <property type="entry name" value="Glyco_trans_2-like"/>
</dbReference>
<comment type="similarity">
    <text evidence="8">Belongs to the glycosyltransferase 2 family. CrtQ subfamily.</text>
</comment>
<dbReference type="Gene3D" id="3.90.550.10">
    <property type="entry name" value="Spore Coat Polysaccharide Biosynthesis Protein SpsA, Chain A"/>
    <property type="match status" value="1"/>
</dbReference>
<dbReference type="GO" id="GO:0016757">
    <property type="term" value="F:glycosyltransferase activity"/>
    <property type="evidence" value="ECO:0007669"/>
    <property type="project" value="UniProtKB-KW"/>
</dbReference>
<keyword evidence="3" id="KW-0328">Glycosyltransferase</keyword>
<dbReference type="PANTHER" id="PTHR43646">
    <property type="entry name" value="GLYCOSYLTRANSFERASE"/>
    <property type="match status" value="1"/>
</dbReference>
<keyword evidence="13" id="KW-1185">Reference proteome</keyword>
<comment type="pathway">
    <text evidence="7">Carotenoid biosynthesis; staphyloxanthin biosynthesis; staphyloxanthin from farnesyl diphosphate: step 4/5.</text>
</comment>
<proteinExistence type="inferred from homology"/>
<evidence type="ECO:0000256" key="2">
    <source>
        <dbReference type="ARBA" id="ARBA00022475"/>
    </source>
</evidence>
<comment type="function">
    <text evidence="6">Catalyzes the glycosylation of 4,4'-diaponeurosporenoate, i.e. the esterification of glucose at the C1'' position with the carboxyl group of 4,4'-diaponeurosporenic acid, to form glycosyl-4,4'-diaponeurosporenoate. This is a step in the biosynthesis of staphyloxanthin, an orange pigment present in most staphylococci strains.</text>
</comment>
<keyword evidence="10" id="KW-0812">Transmembrane</keyword>
<dbReference type="Pfam" id="PF00535">
    <property type="entry name" value="Glycos_transf_2"/>
    <property type="match status" value="1"/>
</dbReference>
<feature type="transmembrane region" description="Helical" evidence="10">
    <location>
        <begin position="244"/>
        <end position="268"/>
    </location>
</feature>
<name>A0A934NM99_9NOCA</name>
<keyword evidence="4" id="KW-0808">Transferase</keyword>
<accession>A0A934NM99</accession>
<evidence type="ECO:0000256" key="4">
    <source>
        <dbReference type="ARBA" id="ARBA00022679"/>
    </source>
</evidence>
<dbReference type="AlphaFoldDB" id="A0A934NM99"/>